<evidence type="ECO:0000256" key="4">
    <source>
        <dbReference type="ARBA" id="ARBA00023136"/>
    </source>
</evidence>
<name>A0A6G8KX28_9MICO</name>
<feature type="transmembrane region" description="Helical" evidence="5">
    <location>
        <begin position="153"/>
        <end position="173"/>
    </location>
</feature>
<dbReference type="SUPFAM" id="SSF103473">
    <property type="entry name" value="MFS general substrate transporter"/>
    <property type="match status" value="1"/>
</dbReference>
<dbReference type="PANTHER" id="PTHR23530:SF1">
    <property type="entry name" value="PERMEASE, MAJOR FACILITATOR SUPERFAMILY-RELATED"/>
    <property type="match status" value="1"/>
</dbReference>
<keyword evidence="4 5" id="KW-0472">Membrane</keyword>
<reference evidence="7 8" key="1">
    <citation type="submission" date="2019-02" db="EMBL/GenBank/DDBJ databases">
        <title>Complete Genome Sequence and Methylome Analysis of Brevibacterium luteolum NEB1784.</title>
        <authorList>
            <person name="Fomenkov A."/>
            <person name="Roberts R.J."/>
        </authorList>
    </citation>
    <scope>NUCLEOTIDE SEQUENCE [LARGE SCALE GENOMIC DNA]</scope>
    <source>
        <strain evidence="7 8">NEB1784</strain>
    </source>
</reference>
<dbReference type="PROSITE" id="PS50850">
    <property type="entry name" value="MFS"/>
    <property type="match status" value="1"/>
</dbReference>
<feature type="transmembrane region" description="Helical" evidence="5">
    <location>
        <begin position="355"/>
        <end position="375"/>
    </location>
</feature>
<feature type="transmembrane region" description="Helical" evidence="5">
    <location>
        <begin position="28"/>
        <end position="48"/>
    </location>
</feature>
<dbReference type="Gene3D" id="1.20.1250.20">
    <property type="entry name" value="MFS general substrate transporter like domains"/>
    <property type="match status" value="1"/>
</dbReference>
<feature type="transmembrane region" description="Helical" evidence="5">
    <location>
        <begin position="238"/>
        <end position="257"/>
    </location>
</feature>
<dbReference type="GO" id="GO:0005886">
    <property type="term" value="C:plasma membrane"/>
    <property type="evidence" value="ECO:0007669"/>
    <property type="project" value="UniProtKB-SubCell"/>
</dbReference>
<proteinExistence type="predicted"/>
<feature type="transmembrane region" description="Helical" evidence="5">
    <location>
        <begin position="85"/>
        <end position="108"/>
    </location>
</feature>
<evidence type="ECO:0000256" key="5">
    <source>
        <dbReference type="SAM" id="Phobius"/>
    </source>
</evidence>
<evidence type="ECO:0000256" key="2">
    <source>
        <dbReference type="ARBA" id="ARBA00022692"/>
    </source>
</evidence>
<dbReference type="PANTHER" id="PTHR23530">
    <property type="entry name" value="TRANSPORT PROTEIN-RELATED"/>
    <property type="match status" value="1"/>
</dbReference>
<feature type="transmembrane region" description="Helical" evidence="5">
    <location>
        <begin position="269"/>
        <end position="289"/>
    </location>
</feature>
<dbReference type="KEGG" id="blut:EW640_07765"/>
<dbReference type="EMBL" id="CP035810">
    <property type="protein sequence ID" value="QIN29181.1"/>
    <property type="molecule type" value="Genomic_DNA"/>
</dbReference>
<feature type="transmembrane region" description="Helical" evidence="5">
    <location>
        <begin position="194"/>
        <end position="218"/>
    </location>
</feature>
<keyword evidence="2 5" id="KW-0812">Transmembrane</keyword>
<feature type="transmembrane region" description="Helical" evidence="5">
    <location>
        <begin position="120"/>
        <end position="147"/>
    </location>
</feature>
<accession>A0A6G8KX28</accession>
<gene>
    <name evidence="7" type="ORF">EW640_07765</name>
</gene>
<dbReference type="InterPro" id="IPR036259">
    <property type="entry name" value="MFS_trans_sf"/>
</dbReference>
<evidence type="ECO:0000313" key="8">
    <source>
        <dbReference type="Proteomes" id="UP000501518"/>
    </source>
</evidence>
<evidence type="ECO:0000256" key="3">
    <source>
        <dbReference type="ARBA" id="ARBA00022989"/>
    </source>
</evidence>
<protein>
    <submittedName>
        <fullName evidence="7">MFS transporter</fullName>
    </submittedName>
</protein>
<keyword evidence="3 5" id="KW-1133">Transmembrane helix</keyword>
<dbReference type="GO" id="GO:0022857">
    <property type="term" value="F:transmembrane transporter activity"/>
    <property type="evidence" value="ECO:0007669"/>
    <property type="project" value="InterPro"/>
</dbReference>
<comment type="subcellular location">
    <subcellularLocation>
        <location evidence="1">Cell membrane</location>
        <topology evidence="1">Multi-pass membrane protein</topology>
    </subcellularLocation>
</comment>
<dbReference type="InterPro" id="IPR011701">
    <property type="entry name" value="MFS"/>
</dbReference>
<evidence type="ECO:0000259" key="6">
    <source>
        <dbReference type="PROSITE" id="PS50850"/>
    </source>
</evidence>
<organism evidence="7 8">
    <name type="scientific">Brevibacterium luteolum</name>
    <dbReference type="NCBI Taxonomy" id="199591"/>
    <lineage>
        <taxon>Bacteria</taxon>
        <taxon>Bacillati</taxon>
        <taxon>Actinomycetota</taxon>
        <taxon>Actinomycetes</taxon>
        <taxon>Micrococcales</taxon>
        <taxon>Brevibacteriaceae</taxon>
        <taxon>Brevibacterium</taxon>
    </lineage>
</organism>
<feature type="transmembrane region" description="Helical" evidence="5">
    <location>
        <begin position="295"/>
        <end position="314"/>
    </location>
</feature>
<feature type="transmembrane region" description="Helical" evidence="5">
    <location>
        <begin position="60"/>
        <end position="79"/>
    </location>
</feature>
<dbReference type="AlphaFoldDB" id="A0A6G8KX28"/>
<dbReference type="InterPro" id="IPR053160">
    <property type="entry name" value="MFS_DHA3_Transporter"/>
</dbReference>
<evidence type="ECO:0000313" key="7">
    <source>
        <dbReference type="EMBL" id="QIN29181.1"/>
    </source>
</evidence>
<sequence>MALATVASGLGFYVPVSALFLLSRGQSLSDVFIFETILGACILVAEVPSGIIADRIDRKWVIIAGFGFNAVAETLFAFAQSHLSFSVSFALSGMGIAILTGALDAYVYDALGAAAENRSVGVWGHLSSLELVAGVIASACGGLLAAIDIAWPAIATAVAASIGALATGLLPAQPMGTSSPTGESESSLQQLRQGVVLLFSTPILLHVVAASGACFVLFNAVFTLNQPLFAASGVPVATWGFIVAGAQLTAAFYNHWAGWIEASIGRKRALLLAMACGAAGFGLMAMPHAHCGVGGFFLVVIGMHARGPITLAVANQVIPKVRRATVLNIASSFGSLVGIAVNPIIGAAADVSAPLASAGIAAVLLGVAVSWIPVVNRYLGDPQRPVDRNDSEG</sequence>
<feature type="domain" description="Major facilitator superfamily (MFS) profile" evidence="6">
    <location>
        <begin position="1"/>
        <end position="376"/>
    </location>
</feature>
<feature type="transmembrane region" description="Helical" evidence="5">
    <location>
        <begin position="326"/>
        <end position="349"/>
    </location>
</feature>
<dbReference type="InterPro" id="IPR020846">
    <property type="entry name" value="MFS_dom"/>
</dbReference>
<dbReference type="Proteomes" id="UP000501518">
    <property type="component" value="Chromosome"/>
</dbReference>
<dbReference type="Pfam" id="PF07690">
    <property type="entry name" value="MFS_1"/>
    <property type="match status" value="1"/>
</dbReference>
<evidence type="ECO:0000256" key="1">
    <source>
        <dbReference type="ARBA" id="ARBA00004651"/>
    </source>
</evidence>